<protein>
    <submittedName>
        <fullName evidence="5">LacI family DNA-binding transcriptional regulator</fullName>
    </submittedName>
</protein>
<reference evidence="6" key="1">
    <citation type="journal article" date="2019" name="Int. J. Syst. Evol. Microbiol.">
        <title>The Global Catalogue of Microorganisms (GCM) 10K type strain sequencing project: providing services to taxonomists for standard genome sequencing and annotation.</title>
        <authorList>
            <consortium name="The Broad Institute Genomics Platform"/>
            <consortium name="The Broad Institute Genome Sequencing Center for Infectious Disease"/>
            <person name="Wu L."/>
            <person name="Ma J."/>
        </authorList>
    </citation>
    <scope>NUCLEOTIDE SEQUENCE [LARGE SCALE GENOMIC DNA]</scope>
    <source>
        <strain evidence="6">CCM 8911</strain>
    </source>
</reference>
<evidence type="ECO:0000313" key="6">
    <source>
        <dbReference type="Proteomes" id="UP001597249"/>
    </source>
</evidence>
<dbReference type="InterPro" id="IPR010982">
    <property type="entry name" value="Lambda_DNA-bd_dom_sf"/>
</dbReference>
<evidence type="ECO:0000259" key="4">
    <source>
        <dbReference type="PROSITE" id="PS50932"/>
    </source>
</evidence>
<keyword evidence="6" id="KW-1185">Reference proteome</keyword>
<dbReference type="InterPro" id="IPR000843">
    <property type="entry name" value="HTH_LacI"/>
</dbReference>
<dbReference type="SUPFAM" id="SSF47413">
    <property type="entry name" value="lambda repressor-like DNA-binding domains"/>
    <property type="match status" value="1"/>
</dbReference>
<dbReference type="Gene3D" id="3.40.50.2300">
    <property type="match status" value="2"/>
</dbReference>
<evidence type="ECO:0000313" key="5">
    <source>
        <dbReference type="EMBL" id="MFD1393285.1"/>
    </source>
</evidence>
<dbReference type="SUPFAM" id="SSF53822">
    <property type="entry name" value="Periplasmic binding protein-like I"/>
    <property type="match status" value="1"/>
</dbReference>
<dbReference type="CDD" id="cd01392">
    <property type="entry name" value="HTH_LacI"/>
    <property type="match status" value="1"/>
</dbReference>
<dbReference type="Gene3D" id="1.10.260.40">
    <property type="entry name" value="lambda repressor-like DNA-binding domains"/>
    <property type="match status" value="1"/>
</dbReference>
<accession>A0ABW4BAQ5</accession>
<sequence>MTNIRDIARLSGYSVATVSRVLNHRKYVSDAVRQRIESIIRELDYAPNDVARDLSRGKTMKIGVVLPVFVHPYYTVLTQSITQAAFAQGYQVSLLPSSYKPTLERRFLEQFKRQAFDGIIFTSHEMPLKALAAYQEFGPVVVCEDPGQLQIAAAFTDRQPSNEAAFTWIKQRGFKRVALMIPRAPRLSATARAIVAAYTTVFGQPPDPKLIWVGSMSNEDGQRAGTFLAKLKPDFIFTNSDDIAAGVMQSYLAQGLEPPVMMGQENQLTGRLMGMSTIDHHLEQVGQAAVDLATGAKSGRIKIASEFIARE</sequence>
<proteinExistence type="predicted"/>
<dbReference type="Proteomes" id="UP001597249">
    <property type="component" value="Unassembled WGS sequence"/>
</dbReference>
<comment type="caution">
    <text evidence="5">The sequence shown here is derived from an EMBL/GenBank/DDBJ whole genome shotgun (WGS) entry which is preliminary data.</text>
</comment>
<keyword evidence="2 5" id="KW-0238">DNA-binding</keyword>
<gene>
    <name evidence="5" type="ORF">ACFQ3L_06835</name>
</gene>
<dbReference type="RefSeq" id="WP_125586508.1">
    <property type="nucleotide sequence ID" value="NZ_JBHTMO010000021.1"/>
</dbReference>
<organism evidence="5 6">
    <name type="scientific">Lacticaseibacillus jixianensis</name>
    <dbReference type="NCBI Taxonomy" id="2486012"/>
    <lineage>
        <taxon>Bacteria</taxon>
        <taxon>Bacillati</taxon>
        <taxon>Bacillota</taxon>
        <taxon>Bacilli</taxon>
        <taxon>Lactobacillales</taxon>
        <taxon>Lactobacillaceae</taxon>
        <taxon>Lacticaseibacillus</taxon>
    </lineage>
</organism>
<dbReference type="InterPro" id="IPR028082">
    <property type="entry name" value="Peripla_BP_I"/>
</dbReference>
<feature type="domain" description="HTH lacI-type" evidence="4">
    <location>
        <begin position="2"/>
        <end position="56"/>
    </location>
</feature>
<dbReference type="GO" id="GO:0003677">
    <property type="term" value="F:DNA binding"/>
    <property type="evidence" value="ECO:0007669"/>
    <property type="project" value="UniProtKB-KW"/>
</dbReference>
<dbReference type="InterPro" id="IPR001761">
    <property type="entry name" value="Peripla_BP/Lac1_sug-bd_dom"/>
</dbReference>
<dbReference type="Pfam" id="PF00356">
    <property type="entry name" value="LacI"/>
    <property type="match status" value="1"/>
</dbReference>
<dbReference type="Pfam" id="PF00532">
    <property type="entry name" value="Peripla_BP_1"/>
    <property type="match status" value="1"/>
</dbReference>
<dbReference type="EMBL" id="JBHTMO010000021">
    <property type="protein sequence ID" value="MFD1393285.1"/>
    <property type="molecule type" value="Genomic_DNA"/>
</dbReference>
<evidence type="ECO:0000256" key="2">
    <source>
        <dbReference type="ARBA" id="ARBA00023125"/>
    </source>
</evidence>
<dbReference type="PROSITE" id="PS50932">
    <property type="entry name" value="HTH_LACI_2"/>
    <property type="match status" value="1"/>
</dbReference>
<dbReference type="SMART" id="SM00354">
    <property type="entry name" value="HTH_LACI"/>
    <property type="match status" value="1"/>
</dbReference>
<evidence type="ECO:0000256" key="1">
    <source>
        <dbReference type="ARBA" id="ARBA00023015"/>
    </source>
</evidence>
<evidence type="ECO:0000256" key="3">
    <source>
        <dbReference type="ARBA" id="ARBA00023163"/>
    </source>
</evidence>
<dbReference type="CDD" id="cd06286">
    <property type="entry name" value="PBP1_CcpB-like"/>
    <property type="match status" value="1"/>
</dbReference>
<dbReference type="PANTHER" id="PTHR30146:SF105">
    <property type="entry name" value="CATABOLITE CONTROL PROTEIN B"/>
    <property type="match status" value="1"/>
</dbReference>
<keyword evidence="3" id="KW-0804">Transcription</keyword>
<dbReference type="PANTHER" id="PTHR30146">
    <property type="entry name" value="LACI-RELATED TRANSCRIPTIONAL REPRESSOR"/>
    <property type="match status" value="1"/>
</dbReference>
<keyword evidence="1" id="KW-0805">Transcription regulation</keyword>
<name>A0ABW4BAQ5_9LACO</name>